<evidence type="ECO:0000256" key="1">
    <source>
        <dbReference type="ARBA" id="ARBA00001462"/>
    </source>
</evidence>
<dbReference type="Pfam" id="PF22848">
    <property type="entry name" value="ASD1_dom"/>
    <property type="match status" value="1"/>
</dbReference>
<dbReference type="SUPFAM" id="SSF49899">
    <property type="entry name" value="Concanavalin A-like lectins/glucanases"/>
    <property type="match status" value="2"/>
</dbReference>
<dbReference type="Gene3D" id="2.115.10.20">
    <property type="entry name" value="Glycosyl hydrolase domain, family 43"/>
    <property type="match status" value="1"/>
</dbReference>
<dbReference type="PANTHER" id="PTHR31776">
    <property type="entry name" value="ALPHA-L-ARABINOFURANOSIDASE 1"/>
    <property type="match status" value="1"/>
</dbReference>
<dbReference type="Proteomes" id="UP000320717">
    <property type="component" value="Chromosome"/>
</dbReference>
<evidence type="ECO:0000256" key="6">
    <source>
        <dbReference type="ARBA" id="ARBA00023295"/>
    </source>
</evidence>
<name>A0ABX5Y9W4_9MICC</name>
<dbReference type="Pfam" id="PF06964">
    <property type="entry name" value="Alpha-L-AF_C"/>
    <property type="match status" value="1"/>
</dbReference>
<dbReference type="Gene3D" id="2.60.120.560">
    <property type="entry name" value="Exo-inulinase, domain 1"/>
    <property type="match status" value="1"/>
</dbReference>
<evidence type="ECO:0000256" key="7">
    <source>
        <dbReference type="SAM" id="SignalP"/>
    </source>
</evidence>
<keyword evidence="5" id="KW-0378">Hydrolase</keyword>
<comment type="catalytic activity">
    <reaction evidence="1">
        <text>Hydrolysis of terminal non-reducing alpha-L-arabinofuranoside residues in alpha-L-arabinosides.</text>
        <dbReference type="EC" id="3.2.1.55"/>
    </reaction>
</comment>
<dbReference type="Pfam" id="PF17851">
    <property type="entry name" value="GH43_C2"/>
    <property type="match status" value="1"/>
</dbReference>
<dbReference type="SUPFAM" id="SSF51011">
    <property type="entry name" value="Glycosyl hydrolase domain"/>
    <property type="match status" value="1"/>
</dbReference>
<keyword evidence="10" id="KW-1185">Reference proteome</keyword>
<reference evidence="9 10" key="1">
    <citation type="submission" date="2019-07" db="EMBL/GenBank/DDBJ databases">
        <title>Complete Genome Sequence of drought tolerant Plant Growth-Promoting Rhizobacterium Glutamicibacter halophytocola DR408.</title>
        <authorList>
            <person name="Nishu S.D."/>
            <person name="Lee T.K."/>
        </authorList>
    </citation>
    <scope>NUCLEOTIDE SEQUENCE [LARGE SCALE GENOMIC DNA]</scope>
    <source>
        <strain evidence="9 10">DR408</strain>
    </source>
</reference>
<dbReference type="SUPFAM" id="SSF49785">
    <property type="entry name" value="Galactose-binding domain-like"/>
    <property type="match status" value="1"/>
</dbReference>
<protein>
    <recommendedName>
        <fullName evidence="3">non-reducing end alpha-L-arabinofuranosidase</fullName>
        <ecNumber evidence="3">3.2.1.55</ecNumber>
    </recommendedName>
</protein>
<dbReference type="InterPro" id="IPR041542">
    <property type="entry name" value="GH43_C2"/>
</dbReference>
<organism evidence="9 10">
    <name type="scientific">Glutamicibacter halophytocola</name>
    <dbReference type="NCBI Taxonomy" id="1933880"/>
    <lineage>
        <taxon>Bacteria</taxon>
        <taxon>Bacillati</taxon>
        <taxon>Actinomycetota</taxon>
        <taxon>Actinomycetes</taxon>
        <taxon>Micrococcales</taxon>
        <taxon>Micrococcaceae</taxon>
        <taxon>Glutamicibacter</taxon>
    </lineage>
</organism>
<sequence length="1538" mass="167801">MMHPRKRWAVPLALLVSLSIPASALAAVPQLARPSLPFATSDADESAADYEAYVFPYFTGESTDDGEKIHLAVSQGNDPNSWYTLNDGEPVLESTLGTKGLRDPFLIRSQDGSKYYLLATDLKMYGGGSFGDAQETGSHSLMIWESSDLINWSEQREVELAPENSGNLWAPEAHWDEATGQYIVYWASALYPDDVPADQRDITDSYQRMMYSTTTDFVDFSEPKVWIDERQGPGLGMIDSTVAEVGDTYYRLTKDEGDMSVRMESSPELLRTQGVSEGDGWEMIAEQIGVGQPNPWGGTFTSGEGPTMFPSLTDDSWYLMIDQPSYHGGNGYMVFESEDLAGGDWTSVPDAKLPTSPRHGTVLPITAEEQQALIAAYPPGEEPEPPGPVVPGPDPQLPEGTFREEFDGAELDDRFSIINEQAGAWQLKDSALTLTSQRGDTWQDSNDAKNLFMVDVPAGDFSVATHLTAPVSKDFQGAGLLAWKDFDNYVRAGLAHVSSAPGGPVVIESAAESAGSYASQFTARPGSTTEWLRLDRKGKEITVSYGDAEGNWAKAASFSVDWNATKVGLYALAAQDGTGHSATFDSFWLNEAGPADLVPEGPFTLEPAKELGFLAADKKQRLELSTTRPSTALRFTAAEAADPGPDGQHPLVLSAQAGNVDVKKGKLQLTKDAGTAWRLVDAGGGKSLLRLAGASDDAAAWVVRHKNGSLRLGSKADAVSFALGSGELGQQELSIDGDATAHEISDTMYGAFYEDINYAADGGLYAEMVRNRSFEFSAADNKDFTALTGWETVGNAGIHVRSERDQWLNDSNRAYLELEAQAPGDGIRNLSYNEGLALDKGAKYDFSVFARSPEAKEIDVKLTDATGSKVYGVATIAVDGSDQWKKYTATIKAKDTVAAGRLALSAAAAGSVKLDMISLFPQETWVGPVNGKSVLRKDLAEKVADLNPSFLRFPGGCVTNVGTFDTYLESDGQDRQRTFQWKETIGAVEERPTNWNFWGYNQSYGIGYLEYLKWAEDLGATPLPVVSVGANGCGSKIPEMTDQERIDRWVQDTLDLIEFANGGTDTTWGAKRAELGHSEPFNLEYIGLGNEEVTKTFEANFPKFRDAIAAEYPGITIISNSGPDDTGTRFDELWKFNKDQGVDMVDEHYYNDPSWFLGNDERYDSYDRSGPEVFLGEYASRGNTFANALSEAAYMTGLERNSDVVKLASYAPMFANEDYVQWAPDMMWFDNDQSWGSANYYNQKLWMNNVGDQVVPSELSGNSSTAADLAGGVFLSSWQTKTAYDNVKVTDNSSGQELFSDDFSDDSNWEAQRGNWKIKDGRYVQSDTGIEDARTLVSGAYDKDWKNYTVELTARKDAGKEGFLIGFAAGAADKFYWWNLGGWGNTRSVLERADSARQGEVAAGPNLSLETGKDYQVKIVVDGNTIKLYLDGEFQFQYTEPAAKPLYQVVTRDSATGELIVKLVNPTAMASQTKISVDGVKIGSTARATELVAAPEAQNTKEDPTNVVPRKFKVKAGSTGLDYEVPAHSVTFLRLEVK</sequence>
<dbReference type="InterPro" id="IPR003305">
    <property type="entry name" value="CenC_carb-bd"/>
</dbReference>
<keyword evidence="6" id="KW-0326">Glycosidase</keyword>
<dbReference type="EMBL" id="CP042260">
    <property type="protein sequence ID" value="QDY66461.1"/>
    <property type="molecule type" value="Genomic_DNA"/>
</dbReference>
<dbReference type="EC" id="3.2.1.55" evidence="3"/>
<gene>
    <name evidence="9" type="ORF">FQA45_09045</name>
</gene>
<comment type="similarity">
    <text evidence="2">Belongs to the glycosyl hydrolase 51 family.</text>
</comment>
<dbReference type="InterPro" id="IPR051563">
    <property type="entry name" value="Glycosyl_Hydrolase_51"/>
</dbReference>
<feature type="domain" description="Alpha-L-arabinofuranosidase C-terminal" evidence="8">
    <location>
        <begin position="1176"/>
        <end position="1529"/>
    </location>
</feature>
<dbReference type="Gene3D" id="3.20.20.80">
    <property type="entry name" value="Glycosidases"/>
    <property type="match status" value="1"/>
</dbReference>
<evidence type="ECO:0000259" key="8">
    <source>
        <dbReference type="SMART" id="SM00813"/>
    </source>
</evidence>
<evidence type="ECO:0000256" key="5">
    <source>
        <dbReference type="ARBA" id="ARBA00022801"/>
    </source>
</evidence>
<evidence type="ECO:0000256" key="3">
    <source>
        <dbReference type="ARBA" id="ARBA00012670"/>
    </source>
</evidence>
<evidence type="ECO:0000313" key="10">
    <source>
        <dbReference type="Proteomes" id="UP000320717"/>
    </source>
</evidence>
<feature type="chain" id="PRO_5046797811" description="non-reducing end alpha-L-arabinofuranosidase" evidence="7">
    <location>
        <begin position="27"/>
        <end position="1538"/>
    </location>
</feature>
<keyword evidence="4 7" id="KW-0732">Signal</keyword>
<evidence type="ECO:0000313" key="9">
    <source>
        <dbReference type="EMBL" id="QDY66461.1"/>
    </source>
</evidence>
<evidence type="ECO:0000256" key="2">
    <source>
        <dbReference type="ARBA" id="ARBA00007186"/>
    </source>
</evidence>
<proteinExistence type="inferred from homology"/>
<dbReference type="InterPro" id="IPR055235">
    <property type="entry name" value="ASD1_cat"/>
</dbReference>
<dbReference type="SUPFAM" id="SSF75005">
    <property type="entry name" value="Arabinanase/levansucrase/invertase"/>
    <property type="match status" value="2"/>
</dbReference>
<dbReference type="SMART" id="SM00813">
    <property type="entry name" value="Alpha-L-AF_C"/>
    <property type="match status" value="1"/>
</dbReference>
<dbReference type="InterPro" id="IPR008979">
    <property type="entry name" value="Galactose-bd-like_sf"/>
</dbReference>
<dbReference type="SUPFAM" id="SSF51445">
    <property type="entry name" value="(Trans)glycosidases"/>
    <property type="match status" value="1"/>
</dbReference>
<dbReference type="CDD" id="cd08983">
    <property type="entry name" value="GH43_Bt3655-like"/>
    <property type="match status" value="1"/>
</dbReference>
<accession>A0ABX5Y9W4</accession>
<dbReference type="PANTHER" id="PTHR31776:SF26">
    <property type="entry name" value="SECRETED ARABINOSIDASE"/>
    <property type="match status" value="1"/>
</dbReference>
<dbReference type="Gene3D" id="2.60.120.200">
    <property type="match status" value="1"/>
</dbReference>
<dbReference type="Gene3D" id="2.60.120.260">
    <property type="entry name" value="Galactose-binding domain-like"/>
    <property type="match status" value="1"/>
</dbReference>
<feature type="signal peptide" evidence="7">
    <location>
        <begin position="1"/>
        <end position="26"/>
    </location>
</feature>
<dbReference type="InterPro" id="IPR013320">
    <property type="entry name" value="ConA-like_dom_sf"/>
</dbReference>
<evidence type="ECO:0000256" key="4">
    <source>
        <dbReference type="ARBA" id="ARBA00022729"/>
    </source>
</evidence>
<dbReference type="InterPro" id="IPR023296">
    <property type="entry name" value="Glyco_hydro_beta-prop_sf"/>
</dbReference>
<dbReference type="InterPro" id="IPR017853">
    <property type="entry name" value="GH"/>
</dbReference>
<dbReference type="Pfam" id="PF02018">
    <property type="entry name" value="CBM_4_9"/>
    <property type="match status" value="1"/>
</dbReference>
<dbReference type="InterPro" id="IPR010720">
    <property type="entry name" value="Alpha-L-AF_C"/>
</dbReference>